<sequence length="352" mass="39715">MSATIIGSSKSRMYWVGSLTLLCLIWGIWLLRLDSKIDVADNLPPSSSSSSSSSSSQPTVATGNPDGASNDTTSDRPLILYAYFETNNSRPNLEYFIAHGLHAAADFLFILNGDNQAEAIIPQAPNIRYIHRPNDCYDLGGFAEVLRTDNLYKKYNKFITMNASIRGPFMPVWTDECWSDRYLSKLTDKVKLVGMTFHCTPVNHVQSMIWATDRIGMETLLFPTDEQVKALKDSLPPHPPKEPVPEMKHPGINSCPHEYWDAVAIEVYATPLLKAAGYRVSSMMAAFHSRDNYEDVCAHYPNVLYEHSYFGMTLHPFDTIFAKTNRDANALTIRLLTEWADGRKYSSYDYCH</sequence>
<evidence type="ECO:0000256" key="2">
    <source>
        <dbReference type="SAM" id="Phobius"/>
    </source>
</evidence>
<organism evidence="3 4">
    <name type="scientific">Venustampulla echinocandica</name>
    <dbReference type="NCBI Taxonomy" id="2656787"/>
    <lineage>
        <taxon>Eukaryota</taxon>
        <taxon>Fungi</taxon>
        <taxon>Dikarya</taxon>
        <taxon>Ascomycota</taxon>
        <taxon>Pezizomycotina</taxon>
        <taxon>Leotiomycetes</taxon>
        <taxon>Helotiales</taxon>
        <taxon>Pleuroascaceae</taxon>
        <taxon>Venustampulla</taxon>
    </lineage>
</organism>
<feature type="transmembrane region" description="Helical" evidence="2">
    <location>
        <begin position="12"/>
        <end position="31"/>
    </location>
</feature>
<evidence type="ECO:0000313" key="4">
    <source>
        <dbReference type="Proteomes" id="UP000254866"/>
    </source>
</evidence>
<accession>A0A370TFC0</accession>
<name>A0A370TFC0_9HELO</name>
<dbReference type="GeneID" id="43600811"/>
<keyword evidence="2" id="KW-0472">Membrane</keyword>
<feature type="region of interest" description="Disordered" evidence="1">
    <location>
        <begin position="44"/>
        <end position="73"/>
    </location>
</feature>
<dbReference type="EMBL" id="NPIC01000008">
    <property type="protein sequence ID" value="RDL33594.1"/>
    <property type="molecule type" value="Genomic_DNA"/>
</dbReference>
<dbReference type="OrthoDB" id="526941at2759"/>
<feature type="compositionally biased region" description="Low complexity" evidence="1">
    <location>
        <begin position="46"/>
        <end position="56"/>
    </location>
</feature>
<comment type="caution">
    <text evidence="3">The sequence shown here is derived from an EMBL/GenBank/DDBJ whole genome shotgun (WGS) entry which is preliminary data.</text>
</comment>
<gene>
    <name evidence="3" type="ORF">BP5553_07962</name>
</gene>
<feature type="compositionally biased region" description="Polar residues" evidence="1">
    <location>
        <begin position="57"/>
        <end position="72"/>
    </location>
</feature>
<evidence type="ECO:0000313" key="3">
    <source>
        <dbReference type="EMBL" id="RDL33594.1"/>
    </source>
</evidence>
<keyword evidence="4" id="KW-1185">Reference proteome</keyword>
<evidence type="ECO:0000256" key="1">
    <source>
        <dbReference type="SAM" id="MobiDB-lite"/>
    </source>
</evidence>
<keyword evidence="2" id="KW-1133">Transmembrane helix</keyword>
<dbReference type="AlphaFoldDB" id="A0A370TFC0"/>
<keyword evidence="2" id="KW-0812">Transmembrane</keyword>
<reference evidence="3 4" key="1">
    <citation type="journal article" date="2018" name="IMA Fungus">
        <title>IMA Genome-F 9: Draft genome sequence of Annulohypoxylon stygium, Aspergillus mulundensis, Berkeleyomyces basicola (syn. Thielaviopsis basicola), Ceratocystis smalleyi, two Cercospora beticola strains, Coleophoma cylindrospora, Fusarium fracticaudum, Phialophora cf. hyalina, and Morchella septimelata.</title>
        <authorList>
            <person name="Wingfield B.D."/>
            <person name="Bills G.F."/>
            <person name="Dong Y."/>
            <person name="Huang W."/>
            <person name="Nel W.J."/>
            <person name="Swalarsk-Parry B.S."/>
            <person name="Vaghefi N."/>
            <person name="Wilken P.M."/>
            <person name="An Z."/>
            <person name="de Beer Z.W."/>
            <person name="De Vos L."/>
            <person name="Chen L."/>
            <person name="Duong T.A."/>
            <person name="Gao Y."/>
            <person name="Hammerbacher A."/>
            <person name="Kikkert J.R."/>
            <person name="Li Y."/>
            <person name="Li H."/>
            <person name="Li K."/>
            <person name="Li Q."/>
            <person name="Liu X."/>
            <person name="Ma X."/>
            <person name="Naidoo K."/>
            <person name="Pethybridge S.J."/>
            <person name="Sun J."/>
            <person name="Steenkamp E.T."/>
            <person name="van der Nest M.A."/>
            <person name="van Wyk S."/>
            <person name="Wingfield M.J."/>
            <person name="Xiong C."/>
            <person name="Yue Q."/>
            <person name="Zhang X."/>
        </authorList>
    </citation>
    <scope>NUCLEOTIDE SEQUENCE [LARGE SCALE GENOMIC DNA]</scope>
    <source>
        <strain evidence="3 4">BP 5553</strain>
    </source>
</reference>
<dbReference type="STRING" id="2656787.A0A370TFC0"/>
<dbReference type="RefSeq" id="XP_031866876.1">
    <property type="nucleotide sequence ID" value="XM_032016585.1"/>
</dbReference>
<proteinExistence type="predicted"/>
<dbReference type="Proteomes" id="UP000254866">
    <property type="component" value="Unassembled WGS sequence"/>
</dbReference>
<protein>
    <submittedName>
        <fullName evidence="3">Uncharacterized protein</fullName>
    </submittedName>
</protein>